<organism evidence="3 4">
    <name type="scientific">Terriglobus roseus</name>
    <dbReference type="NCBI Taxonomy" id="392734"/>
    <lineage>
        <taxon>Bacteria</taxon>
        <taxon>Pseudomonadati</taxon>
        <taxon>Acidobacteriota</taxon>
        <taxon>Terriglobia</taxon>
        <taxon>Terriglobales</taxon>
        <taxon>Acidobacteriaceae</taxon>
        <taxon>Terriglobus</taxon>
    </lineage>
</organism>
<dbReference type="InterPro" id="IPR036866">
    <property type="entry name" value="RibonucZ/Hydroxyglut_hydro"/>
</dbReference>
<dbReference type="Proteomes" id="UP000182409">
    <property type="component" value="Unassembled WGS sequence"/>
</dbReference>
<evidence type="ECO:0000313" key="3">
    <source>
        <dbReference type="EMBL" id="SEB74114.1"/>
    </source>
</evidence>
<protein>
    <submittedName>
        <fullName evidence="3">Glyoxylase, beta-lactamase superfamily II</fullName>
    </submittedName>
</protein>
<dbReference type="GO" id="GO:0017001">
    <property type="term" value="P:antibiotic catabolic process"/>
    <property type="evidence" value="ECO:0007669"/>
    <property type="project" value="UniProtKB-ARBA"/>
</dbReference>
<dbReference type="SMART" id="SM00849">
    <property type="entry name" value="Lactamase_B"/>
    <property type="match status" value="1"/>
</dbReference>
<dbReference type="Gene3D" id="3.60.15.10">
    <property type="entry name" value="Ribonuclease Z/Hydroxyacylglutathione hydrolase-like"/>
    <property type="match status" value="1"/>
</dbReference>
<dbReference type="Pfam" id="PF00753">
    <property type="entry name" value="Lactamase_B"/>
    <property type="match status" value="1"/>
</dbReference>
<dbReference type="SUPFAM" id="SSF56281">
    <property type="entry name" value="Metallo-hydrolase/oxidoreductase"/>
    <property type="match status" value="1"/>
</dbReference>
<dbReference type="AlphaFoldDB" id="A0A1H4LUB2"/>
<evidence type="ECO:0000259" key="2">
    <source>
        <dbReference type="SMART" id="SM00849"/>
    </source>
</evidence>
<dbReference type="PANTHER" id="PTHR42951:SF4">
    <property type="entry name" value="ACYL-COENZYME A THIOESTERASE MBLAC2"/>
    <property type="match status" value="1"/>
</dbReference>
<dbReference type="InterPro" id="IPR050855">
    <property type="entry name" value="NDM-1-like"/>
</dbReference>
<feature type="domain" description="Metallo-beta-lactamase" evidence="2">
    <location>
        <begin position="68"/>
        <end position="251"/>
    </location>
</feature>
<sequence length="318" mass="34685">MTTTQGAQCSRRSLLKGMGMSAAMAWVAPRFSSAQELGIVPTMIREATSAQITVTPLRRNISIVEGAGGNIAVLDGKDGKLLVDAGFSVSRKRLSEALASLGPQPITHLINTHWHIDHTDGNAWINAAGAEIIAHHNTLKHLSVDTPVEGWQFTFPAVPMAARPSIVFDSHLEIRLNDAQLDLNYYQPAHTDSDISVRFAEADVIHVGDTWWNGFYPFIDYSTGGSIDGKILATKNNIAAVTQNTIIVPGHGPVSNRAKLIEYFEMLSTIRENVARLKKDGRTLEDTVMAKPTLAFDPVWGNFLITPAKFTGLVYRGV</sequence>
<name>A0A1H4LUB2_9BACT</name>
<proteinExistence type="inferred from homology"/>
<gene>
    <name evidence="3" type="ORF">SAMN05443244_1714</name>
</gene>
<dbReference type="InterPro" id="IPR006311">
    <property type="entry name" value="TAT_signal"/>
</dbReference>
<comment type="similarity">
    <text evidence="1">Belongs to the metallo-beta-lactamase superfamily. Class-B beta-lactamase family.</text>
</comment>
<dbReference type="EMBL" id="FNSD01000001">
    <property type="protein sequence ID" value="SEB74114.1"/>
    <property type="molecule type" value="Genomic_DNA"/>
</dbReference>
<dbReference type="PANTHER" id="PTHR42951">
    <property type="entry name" value="METALLO-BETA-LACTAMASE DOMAIN-CONTAINING"/>
    <property type="match status" value="1"/>
</dbReference>
<reference evidence="3 4" key="1">
    <citation type="submission" date="2016-10" db="EMBL/GenBank/DDBJ databases">
        <authorList>
            <person name="de Groot N.N."/>
        </authorList>
    </citation>
    <scope>NUCLEOTIDE SEQUENCE [LARGE SCALE GENOMIC DNA]</scope>
    <source>
        <strain evidence="3 4">AB35.6</strain>
    </source>
</reference>
<dbReference type="PROSITE" id="PS51318">
    <property type="entry name" value="TAT"/>
    <property type="match status" value="1"/>
</dbReference>
<dbReference type="InterPro" id="IPR001279">
    <property type="entry name" value="Metallo-B-lactamas"/>
</dbReference>
<dbReference type="CDD" id="cd16282">
    <property type="entry name" value="metallo-hydrolase-like_MBL-fold"/>
    <property type="match status" value="1"/>
</dbReference>
<evidence type="ECO:0000256" key="1">
    <source>
        <dbReference type="ARBA" id="ARBA00005250"/>
    </source>
</evidence>
<evidence type="ECO:0000313" key="4">
    <source>
        <dbReference type="Proteomes" id="UP000182409"/>
    </source>
</evidence>
<dbReference type="OrthoDB" id="420651at2"/>
<accession>A0A1H4LUB2</accession>